<accession>A0A098VMF3</accession>
<dbReference type="SUPFAM" id="SSF50978">
    <property type="entry name" value="WD40 repeat-like"/>
    <property type="match status" value="1"/>
</dbReference>
<dbReference type="PANTHER" id="PTHR19848">
    <property type="entry name" value="WD40 REPEAT PROTEIN"/>
    <property type="match status" value="1"/>
</dbReference>
<reference evidence="6 7" key="1">
    <citation type="submission" date="2014-04" db="EMBL/GenBank/DDBJ databases">
        <title>A new species of microsporidia sheds light on the evolution of extreme parasitism.</title>
        <authorList>
            <person name="Haag K.L."/>
            <person name="James T.Y."/>
            <person name="Larsson R."/>
            <person name="Schaer T.M."/>
            <person name="Refardt D."/>
            <person name="Pombert J.-F."/>
            <person name="Ebert D."/>
        </authorList>
    </citation>
    <scope>NUCLEOTIDE SEQUENCE [LARGE SCALE GENOMIC DNA]</scope>
    <source>
        <strain evidence="6 7">UGP3</strain>
        <tissue evidence="6">Spores</tissue>
    </source>
</reference>
<dbReference type="GeneID" id="25260845"/>
<dbReference type="GO" id="GO:0000027">
    <property type="term" value="P:ribosomal large subunit assembly"/>
    <property type="evidence" value="ECO:0007669"/>
    <property type="project" value="TreeGrafter"/>
</dbReference>
<dbReference type="VEuPathDB" id="MicrosporidiaDB:DI09_7p170"/>
<dbReference type="PRINTS" id="PR00320">
    <property type="entry name" value="GPROTEINBRPT"/>
</dbReference>
<evidence type="ECO:0000256" key="1">
    <source>
        <dbReference type="ARBA" id="ARBA00004604"/>
    </source>
</evidence>
<dbReference type="RefSeq" id="XP_013236665.1">
    <property type="nucleotide sequence ID" value="XM_013381211.1"/>
</dbReference>
<comment type="subcellular location">
    <subcellularLocation>
        <location evidence="1">Nucleus</location>
        <location evidence="1">Nucleolus</location>
    </subcellularLocation>
</comment>
<comment type="caution">
    <text evidence="6">The sequence shown here is derived from an EMBL/GenBank/DDBJ whole genome shotgun (WGS) entry which is preliminary data.</text>
</comment>
<dbReference type="CDD" id="cd00200">
    <property type="entry name" value="WD40"/>
    <property type="match status" value="1"/>
</dbReference>
<feature type="repeat" description="WD" evidence="5">
    <location>
        <begin position="467"/>
        <end position="500"/>
    </location>
</feature>
<dbReference type="InterPro" id="IPR020472">
    <property type="entry name" value="WD40_PAC1"/>
</dbReference>
<dbReference type="PANTHER" id="PTHR19848:SF0">
    <property type="entry name" value="NOTCHLESS PROTEIN HOMOLOG 1"/>
    <property type="match status" value="1"/>
</dbReference>
<dbReference type="PRINTS" id="PR00319">
    <property type="entry name" value="GPROTEINB"/>
</dbReference>
<dbReference type="PROSITE" id="PS50294">
    <property type="entry name" value="WD_REPEATS_REGION"/>
    <property type="match status" value="5"/>
</dbReference>
<evidence type="ECO:0000256" key="3">
    <source>
        <dbReference type="ARBA" id="ARBA00022737"/>
    </source>
</evidence>
<dbReference type="InterPro" id="IPR015943">
    <property type="entry name" value="WD40/YVTN_repeat-like_dom_sf"/>
</dbReference>
<keyword evidence="4" id="KW-0539">Nucleus</keyword>
<evidence type="ECO:0000313" key="7">
    <source>
        <dbReference type="Proteomes" id="UP000029725"/>
    </source>
</evidence>
<keyword evidence="3" id="KW-0677">Repeat</keyword>
<organism evidence="6 7">
    <name type="scientific">Mitosporidium daphniae</name>
    <dbReference type="NCBI Taxonomy" id="1485682"/>
    <lineage>
        <taxon>Eukaryota</taxon>
        <taxon>Fungi</taxon>
        <taxon>Fungi incertae sedis</taxon>
        <taxon>Microsporidia</taxon>
        <taxon>Mitosporidium</taxon>
    </lineage>
</organism>
<dbReference type="PROSITE" id="PS00678">
    <property type="entry name" value="WD_REPEATS_1"/>
    <property type="match status" value="1"/>
</dbReference>
<feature type="repeat" description="WD" evidence="5">
    <location>
        <begin position="284"/>
        <end position="314"/>
    </location>
</feature>
<dbReference type="Pfam" id="PF00400">
    <property type="entry name" value="WD40"/>
    <property type="match status" value="6"/>
</dbReference>
<dbReference type="SMART" id="SM00320">
    <property type="entry name" value="WD40"/>
    <property type="match status" value="7"/>
</dbReference>
<evidence type="ECO:0000313" key="6">
    <source>
        <dbReference type="EMBL" id="KGG50238.1"/>
    </source>
</evidence>
<dbReference type="InterPro" id="IPR001680">
    <property type="entry name" value="WD40_rpt"/>
</dbReference>
<keyword evidence="2 5" id="KW-0853">WD repeat</keyword>
<dbReference type="AlphaFoldDB" id="A0A098VMF3"/>
<dbReference type="EMBL" id="JMKJ01000590">
    <property type="protein sequence ID" value="KGG50238.1"/>
    <property type="molecule type" value="Genomic_DNA"/>
</dbReference>
<evidence type="ECO:0000256" key="4">
    <source>
        <dbReference type="ARBA" id="ARBA00023242"/>
    </source>
</evidence>
<protein>
    <submittedName>
        <fullName evidence="6">WD domain, G-beta repeat domain-containing protein</fullName>
    </submittedName>
</protein>
<feature type="repeat" description="WD" evidence="5">
    <location>
        <begin position="176"/>
        <end position="217"/>
    </location>
</feature>
<dbReference type="Gene3D" id="2.130.10.10">
    <property type="entry name" value="YVTN repeat-like/Quinoprotein amine dehydrogenase"/>
    <property type="match status" value="3"/>
</dbReference>
<feature type="repeat" description="WD" evidence="5">
    <location>
        <begin position="137"/>
        <end position="178"/>
    </location>
</feature>
<proteinExistence type="predicted"/>
<keyword evidence="7" id="KW-1185">Reference proteome</keyword>
<name>A0A098VMF3_9MICR</name>
<evidence type="ECO:0000256" key="2">
    <source>
        <dbReference type="ARBA" id="ARBA00022574"/>
    </source>
</evidence>
<dbReference type="InterPro" id="IPR036322">
    <property type="entry name" value="WD40_repeat_dom_sf"/>
</dbReference>
<dbReference type="InterPro" id="IPR019775">
    <property type="entry name" value="WD40_repeat_CS"/>
</dbReference>
<dbReference type="HOGENOM" id="CLU_000288_57_16_1"/>
<dbReference type="GO" id="GO:0005730">
    <property type="term" value="C:nucleolus"/>
    <property type="evidence" value="ECO:0007669"/>
    <property type="project" value="UniProtKB-SubCell"/>
</dbReference>
<feature type="repeat" description="WD" evidence="5">
    <location>
        <begin position="234"/>
        <end position="283"/>
    </location>
</feature>
<dbReference type="OrthoDB" id="544788at2759"/>
<gene>
    <name evidence="6" type="ORF">DI09_7p170</name>
</gene>
<sequence>MQVKTQLVDVLGRPLSVTAGDSSVSEVGPIACMPDDLAPVSFMLPVETNTDQLNELARTLLLQAYQGSDDDERERIGEQIFSFSVSIGSKILPFEDGKSLSSIIPTNDGSEELTIKIIAAPQALFRVRPATRCTGTLEGHTDAVLSVAFSADGHFLASGSGDCTIRIWDVRTGTTVKSLKAWVMAVTWSPDGTMLASGAHDSSLAVWHMPQNFSTSSAEFPPSSTPAFGSHTVLRGHSAAITQLAWQPLHLADPAISACLLASASKDKTVRIWNPKTGVVLQVLSQHSELISSVRWSGSGVLFTGSRDRLIHTWRWAGSAFQFSGSLKGHAHWINHMALSTDALFRTGDRDAADLVTMRQAGVAASFMERIERAKAIYQKHIRDHGAERLISSSDDATLMLWCESQGSWKLVKRLVGHQGFIASLRGHLSSVYQLAWSADSRMLLSSSKDSTVIIWSVAQRKMKKCLSGHRDEVYAVDWASDGQTCASGSKDHSVKLWRN</sequence>
<dbReference type="Proteomes" id="UP000029725">
    <property type="component" value="Unassembled WGS sequence"/>
</dbReference>
<evidence type="ECO:0000256" key="5">
    <source>
        <dbReference type="PROSITE-ProRule" id="PRU00221"/>
    </source>
</evidence>
<dbReference type="InterPro" id="IPR001632">
    <property type="entry name" value="WD40_G-protein_beta-like"/>
</dbReference>
<feature type="repeat" description="WD" evidence="5">
    <location>
        <begin position="425"/>
        <end position="466"/>
    </location>
</feature>
<dbReference type="PROSITE" id="PS50082">
    <property type="entry name" value="WD_REPEATS_2"/>
    <property type="match status" value="6"/>
</dbReference>